<protein>
    <submittedName>
        <fullName evidence="5">NitT/TauT family transport system ATP-binding protein</fullName>
    </submittedName>
</protein>
<dbReference type="GO" id="GO:0016887">
    <property type="term" value="F:ATP hydrolysis activity"/>
    <property type="evidence" value="ECO:0007669"/>
    <property type="project" value="InterPro"/>
</dbReference>
<dbReference type="InterPro" id="IPR027417">
    <property type="entry name" value="P-loop_NTPase"/>
</dbReference>
<dbReference type="Pfam" id="PF00005">
    <property type="entry name" value="ABC_tran"/>
    <property type="match status" value="1"/>
</dbReference>
<dbReference type="InterPro" id="IPR050166">
    <property type="entry name" value="ABC_transporter_ATP-bind"/>
</dbReference>
<evidence type="ECO:0000256" key="1">
    <source>
        <dbReference type="ARBA" id="ARBA00022448"/>
    </source>
</evidence>
<name>A0A2P8DTT0_9ACTN</name>
<dbReference type="PANTHER" id="PTHR42788:SF10">
    <property type="entry name" value="ABC TRANSPORTER ATP-BINDING PROTEIN"/>
    <property type="match status" value="1"/>
</dbReference>
<evidence type="ECO:0000259" key="4">
    <source>
        <dbReference type="PROSITE" id="PS50893"/>
    </source>
</evidence>
<dbReference type="InterPro" id="IPR003439">
    <property type="entry name" value="ABC_transporter-like_ATP-bd"/>
</dbReference>
<feature type="domain" description="ABC transporter" evidence="4">
    <location>
        <begin position="22"/>
        <end position="252"/>
    </location>
</feature>
<keyword evidence="6" id="KW-1185">Reference proteome</keyword>
<organism evidence="5 6">
    <name type="scientific">Murinocardiopsis flavida</name>
    <dbReference type="NCBI Taxonomy" id="645275"/>
    <lineage>
        <taxon>Bacteria</taxon>
        <taxon>Bacillati</taxon>
        <taxon>Actinomycetota</taxon>
        <taxon>Actinomycetes</taxon>
        <taxon>Streptosporangiales</taxon>
        <taxon>Nocardiopsidaceae</taxon>
        <taxon>Murinocardiopsis</taxon>
    </lineage>
</organism>
<reference evidence="5 6" key="1">
    <citation type="submission" date="2018-03" db="EMBL/GenBank/DDBJ databases">
        <title>Genomic Encyclopedia of Archaeal and Bacterial Type Strains, Phase II (KMG-II): from individual species to whole genera.</title>
        <authorList>
            <person name="Goeker M."/>
        </authorList>
    </citation>
    <scope>NUCLEOTIDE SEQUENCE [LARGE SCALE GENOMIC DNA]</scope>
    <source>
        <strain evidence="5 6">DSM 45312</strain>
    </source>
</reference>
<gene>
    <name evidence="5" type="ORF">CLV63_101102</name>
</gene>
<dbReference type="PROSITE" id="PS50893">
    <property type="entry name" value="ABC_TRANSPORTER_2"/>
    <property type="match status" value="1"/>
</dbReference>
<dbReference type="SMART" id="SM00382">
    <property type="entry name" value="AAA"/>
    <property type="match status" value="1"/>
</dbReference>
<dbReference type="Gene3D" id="3.40.50.300">
    <property type="entry name" value="P-loop containing nucleotide triphosphate hydrolases"/>
    <property type="match status" value="1"/>
</dbReference>
<dbReference type="InterPro" id="IPR003593">
    <property type="entry name" value="AAA+_ATPase"/>
</dbReference>
<evidence type="ECO:0000256" key="3">
    <source>
        <dbReference type="ARBA" id="ARBA00022840"/>
    </source>
</evidence>
<keyword evidence="3 5" id="KW-0067">ATP-binding</keyword>
<evidence type="ECO:0000313" key="6">
    <source>
        <dbReference type="Proteomes" id="UP000240542"/>
    </source>
</evidence>
<dbReference type="RefSeq" id="WP_106580830.1">
    <property type="nucleotide sequence ID" value="NZ_PYGA01000001.1"/>
</dbReference>
<dbReference type="Proteomes" id="UP000240542">
    <property type="component" value="Unassembled WGS sequence"/>
</dbReference>
<dbReference type="AlphaFoldDB" id="A0A2P8DTT0"/>
<sequence length="273" mass="29678">MELRTSPADTPAPRTSAPLLDVEHARVGYELDGRLQVAVEDVSFAIHPGEHVMLLGPSGCGKSTLLKTIAGFIEPAGGSIRLNGRTDLSPGPDRAVVFQEFDQLFPWFPVERNLTYPLRVNGRSKADAARIAAEYLDLMGLSHAADRYPHQLSGGMKQRVAIARAMALEPVLLLMDEPFGALDAQTRSRLQRELHEVARSAEATILFVTHSIQEAVYIGHRVVVLGTPPSTVVEILDVAHLSDPAAPEFTDAMRHLRSLLSADDSTAESATFE</sequence>
<keyword evidence="2" id="KW-0547">Nucleotide-binding</keyword>
<dbReference type="PROSITE" id="PS00211">
    <property type="entry name" value="ABC_TRANSPORTER_1"/>
    <property type="match status" value="1"/>
</dbReference>
<evidence type="ECO:0000313" key="5">
    <source>
        <dbReference type="EMBL" id="PSL00628.1"/>
    </source>
</evidence>
<dbReference type="PANTHER" id="PTHR42788">
    <property type="entry name" value="TAURINE IMPORT ATP-BINDING PROTEIN-RELATED"/>
    <property type="match status" value="1"/>
</dbReference>
<comment type="caution">
    <text evidence="5">The sequence shown here is derived from an EMBL/GenBank/DDBJ whole genome shotgun (WGS) entry which is preliminary data.</text>
</comment>
<proteinExistence type="predicted"/>
<dbReference type="InterPro" id="IPR017871">
    <property type="entry name" value="ABC_transporter-like_CS"/>
</dbReference>
<dbReference type="SUPFAM" id="SSF52540">
    <property type="entry name" value="P-loop containing nucleoside triphosphate hydrolases"/>
    <property type="match status" value="1"/>
</dbReference>
<dbReference type="CDD" id="cd03293">
    <property type="entry name" value="ABC_NrtD_SsuB_transporters"/>
    <property type="match status" value="1"/>
</dbReference>
<evidence type="ECO:0000256" key="2">
    <source>
        <dbReference type="ARBA" id="ARBA00022741"/>
    </source>
</evidence>
<dbReference type="OrthoDB" id="4310860at2"/>
<dbReference type="GO" id="GO:0005524">
    <property type="term" value="F:ATP binding"/>
    <property type="evidence" value="ECO:0007669"/>
    <property type="project" value="UniProtKB-KW"/>
</dbReference>
<accession>A0A2P8DTT0</accession>
<dbReference type="EMBL" id="PYGA01000001">
    <property type="protein sequence ID" value="PSL00628.1"/>
    <property type="molecule type" value="Genomic_DNA"/>
</dbReference>
<keyword evidence="1" id="KW-0813">Transport</keyword>